<proteinExistence type="inferred from homology"/>
<feature type="domain" description="Ig-like" evidence="19">
    <location>
        <begin position="486"/>
        <end position="573"/>
    </location>
</feature>
<evidence type="ECO:0000256" key="9">
    <source>
        <dbReference type="ARBA" id="ARBA00023157"/>
    </source>
</evidence>
<dbReference type="SUPFAM" id="SSF48726">
    <property type="entry name" value="Immunoglobulin"/>
    <property type="match status" value="6"/>
</dbReference>
<dbReference type="PANTHER" id="PTHR44170">
    <property type="entry name" value="PROTEIN SIDEKICK"/>
    <property type="match status" value="1"/>
</dbReference>
<accession>A0A9Q1J8L0</accession>
<dbReference type="GO" id="GO:0098632">
    <property type="term" value="F:cell-cell adhesion mediator activity"/>
    <property type="evidence" value="ECO:0007669"/>
    <property type="project" value="TreeGrafter"/>
</dbReference>
<dbReference type="OrthoDB" id="6418794at2759"/>
<dbReference type="EMBL" id="JAINUF010000003">
    <property type="protein sequence ID" value="KAJ8371341.1"/>
    <property type="molecule type" value="Genomic_DNA"/>
</dbReference>
<comment type="subcellular location">
    <subcellularLocation>
        <location evidence="1">Cell membrane</location>
        <topology evidence="1">Lipid-anchor</topology>
        <topology evidence="1">GPI-anchor</topology>
    </subcellularLocation>
</comment>
<evidence type="ECO:0000256" key="8">
    <source>
        <dbReference type="ARBA" id="ARBA00023136"/>
    </source>
</evidence>
<organism evidence="21 22">
    <name type="scientific">Synaphobranchus kaupii</name>
    <name type="common">Kaup's arrowtooth eel</name>
    <dbReference type="NCBI Taxonomy" id="118154"/>
    <lineage>
        <taxon>Eukaryota</taxon>
        <taxon>Metazoa</taxon>
        <taxon>Chordata</taxon>
        <taxon>Craniata</taxon>
        <taxon>Vertebrata</taxon>
        <taxon>Euteleostomi</taxon>
        <taxon>Actinopterygii</taxon>
        <taxon>Neopterygii</taxon>
        <taxon>Teleostei</taxon>
        <taxon>Anguilliformes</taxon>
        <taxon>Synaphobranchidae</taxon>
        <taxon>Synaphobranchus</taxon>
    </lineage>
</organism>
<feature type="domain" description="Ig-like" evidence="19">
    <location>
        <begin position="201"/>
        <end position="294"/>
    </location>
</feature>
<evidence type="ECO:0000256" key="10">
    <source>
        <dbReference type="ARBA" id="ARBA00023180"/>
    </source>
</evidence>
<dbReference type="SMART" id="SM00408">
    <property type="entry name" value="IGc2"/>
    <property type="match status" value="5"/>
</dbReference>
<evidence type="ECO:0000256" key="7">
    <source>
        <dbReference type="ARBA" id="ARBA00022889"/>
    </source>
</evidence>
<name>A0A9Q1J8L0_SYNKA</name>
<dbReference type="SMART" id="SM00060">
    <property type="entry name" value="FN3"/>
    <property type="match status" value="4"/>
</dbReference>
<dbReference type="InterPro" id="IPR013783">
    <property type="entry name" value="Ig-like_fold"/>
</dbReference>
<feature type="domain" description="Ig-like" evidence="19">
    <location>
        <begin position="578"/>
        <end position="672"/>
    </location>
</feature>
<evidence type="ECO:0000256" key="3">
    <source>
        <dbReference type="ARBA" id="ARBA00022475"/>
    </source>
</evidence>
<feature type="compositionally biased region" description="Polar residues" evidence="18">
    <location>
        <begin position="966"/>
        <end position="976"/>
    </location>
</feature>
<keyword evidence="10" id="KW-0325">Glycoprotein</keyword>
<keyword evidence="5" id="KW-0732">Signal</keyword>
<dbReference type="AlphaFoldDB" id="A0A9Q1J8L0"/>
<evidence type="ECO:0000256" key="12">
    <source>
        <dbReference type="ARBA" id="ARBA00023319"/>
    </source>
</evidence>
<evidence type="ECO:0000256" key="13">
    <source>
        <dbReference type="ARBA" id="ARBA00038703"/>
    </source>
</evidence>
<feature type="region of interest" description="Disordered" evidence="18">
    <location>
        <begin position="966"/>
        <end position="990"/>
    </location>
</feature>
<comment type="caution">
    <text evidence="21">The sequence shown here is derived from an EMBL/GenBank/DDBJ whole genome shotgun (WGS) entry which is preliminary data.</text>
</comment>
<feature type="domain" description="Fibronectin type-III" evidence="20">
    <location>
        <begin position="884"/>
        <end position="980"/>
    </location>
</feature>
<dbReference type="Pfam" id="PF07679">
    <property type="entry name" value="I-set"/>
    <property type="match status" value="3"/>
</dbReference>
<dbReference type="GO" id="GO:0007420">
    <property type="term" value="P:brain development"/>
    <property type="evidence" value="ECO:0007669"/>
    <property type="project" value="TreeGrafter"/>
</dbReference>
<protein>
    <recommendedName>
        <fullName evidence="15">Contactin-3</fullName>
    </recommendedName>
    <alternativeName>
        <fullName evidence="17">Brain-derived immunoglobulin superfamily protein 1</fullName>
    </alternativeName>
    <alternativeName>
        <fullName evidence="16">Plasmacytoma-associated neuronal glycoprotein</fullName>
    </alternativeName>
</protein>
<feature type="domain" description="Ig-like" evidence="19">
    <location>
        <begin position="306"/>
        <end position="391"/>
    </location>
</feature>
<dbReference type="CDD" id="cd00063">
    <property type="entry name" value="FN3"/>
    <property type="match status" value="3"/>
</dbReference>
<dbReference type="FunFam" id="2.60.40.10:FF:000004">
    <property type="entry name" value="DCC isoform 1"/>
    <property type="match status" value="2"/>
</dbReference>
<dbReference type="FunFam" id="2.60.40.10:FF:000028">
    <property type="entry name" value="Neuronal cell adhesion molecule"/>
    <property type="match status" value="1"/>
</dbReference>
<dbReference type="GO" id="GO:0030424">
    <property type="term" value="C:axon"/>
    <property type="evidence" value="ECO:0007669"/>
    <property type="project" value="TreeGrafter"/>
</dbReference>
<feature type="domain" description="Ig-like" evidence="19">
    <location>
        <begin position="102"/>
        <end position="193"/>
    </location>
</feature>
<evidence type="ECO:0000256" key="18">
    <source>
        <dbReference type="SAM" id="MobiDB-lite"/>
    </source>
</evidence>
<dbReference type="Proteomes" id="UP001152622">
    <property type="component" value="Chromosome 3"/>
</dbReference>
<evidence type="ECO:0000256" key="6">
    <source>
        <dbReference type="ARBA" id="ARBA00022737"/>
    </source>
</evidence>
<keyword evidence="22" id="KW-1185">Reference proteome</keyword>
<evidence type="ECO:0000256" key="5">
    <source>
        <dbReference type="ARBA" id="ARBA00022729"/>
    </source>
</evidence>
<feature type="domain" description="Fibronectin type-III" evidence="20">
    <location>
        <begin position="679"/>
        <end position="777"/>
    </location>
</feature>
<dbReference type="InterPro" id="IPR007110">
    <property type="entry name" value="Ig-like_dom"/>
</dbReference>
<dbReference type="SUPFAM" id="SSF49265">
    <property type="entry name" value="Fibronectin type III"/>
    <property type="match status" value="2"/>
</dbReference>
<dbReference type="FunFam" id="2.60.40.10:FF:000052">
    <property type="entry name" value="Contactin 1"/>
    <property type="match status" value="1"/>
</dbReference>
<keyword evidence="8" id="KW-0472">Membrane</keyword>
<evidence type="ECO:0000256" key="15">
    <source>
        <dbReference type="ARBA" id="ARBA00072738"/>
    </source>
</evidence>
<dbReference type="FunFam" id="2.60.40.10:FF:000047">
    <property type="entry name" value="Contactin 1"/>
    <property type="match status" value="1"/>
</dbReference>
<gene>
    <name evidence="21" type="ORF">SKAU_G00113690</name>
</gene>
<dbReference type="GO" id="GO:0098552">
    <property type="term" value="C:side of membrane"/>
    <property type="evidence" value="ECO:0007669"/>
    <property type="project" value="UniProtKB-KW"/>
</dbReference>
<dbReference type="CDD" id="cd04969">
    <property type="entry name" value="Ig5_Contactin"/>
    <property type="match status" value="1"/>
</dbReference>
<sequence length="1115" mass="122259">MEVYWTSFPAPHARLRLLRSPRKKEVSLLLRDCALPTSSAPSSQLRTGLFFFGSLFGANLDRVPEGLNLGMEHLVWLLCFGSLALSYTSGGDVCVSGHDSGPVFEGQPSNVLFPEGLTEEPVTFTCQARASPAATYRWKVNGTEVPLGAESRYTLVAGNLLIDSPQRGRDAGSYQCLATNRCGTVLSQPANLKFGYVHPFPPDPRSPQTAYEGTGSTLNCQPPSHYPVLSYRWFFNEFPIFVKPDGGRWFISQVTGNLHLAKAELKDTGDYYCFTTNHMDLHTKNVFSRANQLTVLPHANPRRSAPKIKVRFPSETYALAGQTARLECFAYGNPVPILRWRKVDSSLPPKVVPSADTPTLTIPNLGFEDEGAYECEARNSEGQDSYQGRIIVQARPEWTRVMRSSEVEISSEMHWSCAVAGKPKPSIHWLRNGLPLRTQDRIEVNDGQLRISHLTLEDSGMYQCVAENKHGTIYSNAQLKVQVHAPDFRLSPVRRLIPAARGGRAVMECRPRAAPKPTLFWSRGTELLTNSSRVMVTPEGNLWITNISRTDEGKYTCFAENYLGKANSTGVLSVRDATKITLAPSNADINQGENVTLQCHASHDPSMDLTFTWSLNGVSLDPEKSVGHYRRLEAKETIGDLLIVNGQLRHAGIYSCTAQTVVDSTSASAQLVVRGPPGPPGGVVIKDVNETVVELGWSQGYDNHSPIGKYIVKGRSALAPGWKQMRTDPPTIEGNAESAYVIGLLPWMDYKFQVIASNILGSGEPSTASAAVRTRQAAPSVAPSGLGGGGGDRNELIITWTPMSREYQNGDGFGYVLAFRKRGAPMWLVERVPGADSSRFIYNNQSLSLYCPFQVKIKAYNSQGEGPFSQTAVVHSAEEEPTDAPRRINATALTAFDIMVSWEPVEHVTANGAVQGYEIRYWRQQDRKEAADRVRTAGLEPIARVSGLRAVTLYYVAVLAYNSAGTGPSSPQTFVTTKKPPPNRPPGNVSWRTDGSWVTVIWDHVKALKNESAVLGYKILYKHEGHHALKVLEKNKRSFSLPLPKDDSYVVLEICAWGEGGNGPPQETIVSRDSVTFSTPGTGMMVQNSAGRLCLCHALLPAVSVLLLLIGLGEL</sequence>
<dbReference type="FunFam" id="2.60.40.10:FF:000064">
    <property type="entry name" value="Contactin 1"/>
    <property type="match status" value="1"/>
</dbReference>
<evidence type="ECO:0000256" key="4">
    <source>
        <dbReference type="ARBA" id="ARBA00022622"/>
    </source>
</evidence>
<evidence type="ECO:0000313" key="22">
    <source>
        <dbReference type="Proteomes" id="UP001152622"/>
    </source>
</evidence>
<dbReference type="FunFam" id="2.60.40.10:FF:000035">
    <property type="entry name" value="Contactin 1"/>
    <property type="match status" value="1"/>
</dbReference>
<comment type="subunit">
    <text evidence="13">Interacts with PTPRG.</text>
</comment>
<dbReference type="InterPro" id="IPR003599">
    <property type="entry name" value="Ig_sub"/>
</dbReference>
<dbReference type="Pfam" id="PF13927">
    <property type="entry name" value="Ig_3"/>
    <property type="match status" value="2"/>
</dbReference>
<dbReference type="Gene3D" id="2.60.40.10">
    <property type="entry name" value="Immunoglobulins"/>
    <property type="match status" value="10"/>
</dbReference>
<dbReference type="InterPro" id="IPR003961">
    <property type="entry name" value="FN3_dom"/>
</dbReference>
<evidence type="ECO:0000259" key="19">
    <source>
        <dbReference type="PROSITE" id="PS50835"/>
    </source>
</evidence>
<dbReference type="InterPro" id="IPR003598">
    <property type="entry name" value="Ig_sub2"/>
</dbReference>
<dbReference type="InterPro" id="IPR036116">
    <property type="entry name" value="FN3_sf"/>
</dbReference>
<evidence type="ECO:0000256" key="14">
    <source>
        <dbReference type="ARBA" id="ARBA00060217"/>
    </source>
</evidence>
<comment type="function">
    <text evidence="14">Contactins mediate cell surface interactions during nervous system development. Has some neurite outgrowth-promoting activity.</text>
</comment>
<dbReference type="FunFam" id="2.60.40.10:FF:000273">
    <property type="entry name" value="contactin-3 isoform X1"/>
    <property type="match status" value="1"/>
</dbReference>
<dbReference type="FunFam" id="2.60.40.10:FF:000054">
    <property type="entry name" value="Contactin 1"/>
    <property type="match status" value="1"/>
</dbReference>
<keyword evidence="3" id="KW-1003">Cell membrane</keyword>
<dbReference type="GO" id="GO:0007411">
    <property type="term" value="P:axon guidance"/>
    <property type="evidence" value="ECO:0007669"/>
    <property type="project" value="TreeGrafter"/>
</dbReference>
<dbReference type="PROSITE" id="PS50853">
    <property type="entry name" value="FN3"/>
    <property type="match status" value="3"/>
</dbReference>
<dbReference type="PROSITE" id="PS50835">
    <property type="entry name" value="IG_LIKE"/>
    <property type="match status" value="6"/>
</dbReference>
<keyword evidence="9" id="KW-1015">Disulfide bond</keyword>
<dbReference type="InterPro" id="IPR013098">
    <property type="entry name" value="Ig_I-set"/>
</dbReference>
<feature type="domain" description="Fibronectin type-III" evidence="20">
    <location>
        <begin position="782"/>
        <end position="879"/>
    </location>
</feature>
<dbReference type="PANTHER" id="PTHR44170:SF28">
    <property type="entry name" value="CONTACTIN-2"/>
    <property type="match status" value="1"/>
</dbReference>
<evidence type="ECO:0000256" key="2">
    <source>
        <dbReference type="ARBA" id="ARBA00009812"/>
    </source>
</evidence>
<keyword evidence="7" id="KW-0130">Cell adhesion</keyword>
<dbReference type="GO" id="GO:0005886">
    <property type="term" value="C:plasma membrane"/>
    <property type="evidence" value="ECO:0007669"/>
    <property type="project" value="UniProtKB-SubCell"/>
</dbReference>
<comment type="similarity">
    <text evidence="2">Belongs to the immunoglobulin superfamily. Contactin family.</text>
</comment>
<evidence type="ECO:0000256" key="1">
    <source>
        <dbReference type="ARBA" id="ARBA00004609"/>
    </source>
</evidence>
<dbReference type="SMART" id="SM00409">
    <property type="entry name" value="IG"/>
    <property type="match status" value="6"/>
</dbReference>
<evidence type="ECO:0000259" key="20">
    <source>
        <dbReference type="PROSITE" id="PS50853"/>
    </source>
</evidence>
<reference evidence="21" key="1">
    <citation type="journal article" date="2023" name="Science">
        <title>Genome structures resolve the early diversification of teleost fishes.</title>
        <authorList>
            <person name="Parey E."/>
            <person name="Louis A."/>
            <person name="Montfort J."/>
            <person name="Bouchez O."/>
            <person name="Roques C."/>
            <person name="Iampietro C."/>
            <person name="Lluch J."/>
            <person name="Castinel A."/>
            <person name="Donnadieu C."/>
            <person name="Desvignes T."/>
            <person name="Floi Bucao C."/>
            <person name="Jouanno E."/>
            <person name="Wen M."/>
            <person name="Mejri S."/>
            <person name="Dirks R."/>
            <person name="Jansen H."/>
            <person name="Henkel C."/>
            <person name="Chen W.J."/>
            <person name="Zahm M."/>
            <person name="Cabau C."/>
            <person name="Klopp C."/>
            <person name="Thompson A.W."/>
            <person name="Robinson-Rechavi M."/>
            <person name="Braasch I."/>
            <person name="Lecointre G."/>
            <person name="Bobe J."/>
            <person name="Postlethwait J.H."/>
            <person name="Berthelot C."/>
            <person name="Roest Crollius H."/>
            <person name="Guiguen Y."/>
        </authorList>
    </citation>
    <scope>NUCLEOTIDE SEQUENCE</scope>
    <source>
        <strain evidence="21">WJC10195</strain>
    </source>
</reference>
<keyword evidence="6" id="KW-0677">Repeat</keyword>
<dbReference type="InterPro" id="IPR036179">
    <property type="entry name" value="Ig-like_dom_sf"/>
</dbReference>
<feature type="domain" description="Ig-like" evidence="19">
    <location>
        <begin position="396"/>
        <end position="480"/>
    </location>
</feature>
<keyword evidence="4" id="KW-0336">GPI-anchor</keyword>
<dbReference type="Pfam" id="PF00041">
    <property type="entry name" value="fn3"/>
    <property type="match status" value="2"/>
</dbReference>
<evidence type="ECO:0000313" key="21">
    <source>
        <dbReference type="EMBL" id="KAJ8371341.1"/>
    </source>
</evidence>
<keyword evidence="12" id="KW-0393">Immunoglobulin domain</keyword>
<evidence type="ECO:0000256" key="17">
    <source>
        <dbReference type="ARBA" id="ARBA00083720"/>
    </source>
</evidence>
<evidence type="ECO:0000256" key="16">
    <source>
        <dbReference type="ARBA" id="ARBA00080939"/>
    </source>
</evidence>
<evidence type="ECO:0000256" key="11">
    <source>
        <dbReference type="ARBA" id="ARBA00023288"/>
    </source>
</evidence>
<keyword evidence="11" id="KW-0449">Lipoprotein</keyword>